<dbReference type="PANTHER" id="PTHR42682">
    <property type="entry name" value="HYDROGENASE-4 COMPONENT F"/>
    <property type="match status" value="1"/>
</dbReference>
<feature type="transmembrane region" description="Helical" evidence="6">
    <location>
        <begin position="184"/>
        <end position="203"/>
    </location>
</feature>
<dbReference type="InterPro" id="IPR052175">
    <property type="entry name" value="ComplexI-like_HydComp"/>
</dbReference>
<organism evidence="7">
    <name type="scientific">marine sediment metagenome</name>
    <dbReference type="NCBI Taxonomy" id="412755"/>
    <lineage>
        <taxon>unclassified sequences</taxon>
        <taxon>metagenomes</taxon>
        <taxon>ecological metagenomes</taxon>
    </lineage>
</organism>
<dbReference type="GO" id="GO:0005886">
    <property type="term" value="C:plasma membrane"/>
    <property type="evidence" value="ECO:0007669"/>
    <property type="project" value="UniProtKB-SubCell"/>
</dbReference>
<evidence type="ECO:0008006" key="8">
    <source>
        <dbReference type="Google" id="ProtNLM"/>
    </source>
</evidence>
<evidence type="ECO:0000256" key="4">
    <source>
        <dbReference type="ARBA" id="ARBA00022989"/>
    </source>
</evidence>
<keyword evidence="3 6" id="KW-0812">Transmembrane</keyword>
<evidence type="ECO:0000256" key="1">
    <source>
        <dbReference type="ARBA" id="ARBA00004651"/>
    </source>
</evidence>
<keyword evidence="5 6" id="KW-0472">Membrane</keyword>
<name>X1IWS5_9ZZZZ</name>
<accession>X1IWS5</accession>
<feature type="transmembrane region" description="Helical" evidence="6">
    <location>
        <begin position="41"/>
        <end position="62"/>
    </location>
</feature>
<evidence type="ECO:0000256" key="3">
    <source>
        <dbReference type="ARBA" id="ARBA00022692"/>
    </source>
</evidence>
<sequence length="204" mass="22196">VVWLATAMFGSTLTLASFVKLIYATFLTVPEKPHSVKEVSASMWIPMVIMAGLCIIFGVGAWGIPLKFFVLPVVPGVSFSGYWQPGLATLLMIIAFIAGGIIFIAGQLKKAAVCTPFVGGEEFEPEMGVSPEGFYHTIKNIKILKAIYHQAEKKRFDVYYIAKNIVVKVSDALSGTRTGILSTYLLWILAGLAILLLLIDYVGC</sequence>
<keyword evidence="4 6" id="KW-1133">Transmembrane helix</keyword>
<feature type="transmembrane region" description="Helical" evidence="6">
    <location>
        <begin position="82"/>
        <end position="105"/>
    </location>
</feature>
<evidence type="ECO:0000256" key="5">
    <source>
        <dbReference type="ARBA" id="ARBA00023136"/>
    </source>
</evidence>
<evidence type="ECO:0000313" key="7">
    <source>
        <dbReference type="EMBL" id="GAH61968.1"/>
    </source>
</evidence>
<dbReference type="PANTHER" id="PTHR42682:SF3">
    <property type="entry name" value="FORMATE HYDROGENLYASE SUBUNIT 3-RELATED"/>
    <property type="match status" value="1"/>
</dbReference>
<dbReference type="AlphaFoldDB" id="X1IWS5"/>
<feature type="non-terminal residue" evidence="7">
    <location>
        <position position="1"/>
    </location>
</feature>
<dbReference type="EMBL" id="BARU01032799">
    <property type="protein sequence ID" value="GAH61968.1"/>
    <property type="molecule type" value="Genomic_DNA"/>
</dbReference>
<comment type="caution">
    <text evidence="7">The sequence shown here is derived from an EMBL/GenBank/DDBJ whole genome shotgun (WGS) entry which is preliminary data.</text>
</comment>
<feature type="transmembrane region" description="Helical" evidence="6">
    <location>
        <begin position="6"/>
        <end position="29"/>
    </location>
</feature>
<proteinExistence type="predicted"/>
<protein>
    <recommendedName>
        <fullName evidence="8">NADH:quinone oxidoreductase/Mrp antiporter membrane subunit domain-containing protein</fullName>
    </recommendedName>
</protein>
<reference evidence="7" key="1">
    <citation type="journal article" date="2014" name="Front. Microbiol.">
        <title>High frequency of phylogenetically diverse reductive dehalogenase-homologous genes in deep subseafloor sedimentary metagenomes.</title>
        <authorList>
            <person name="Kawai M."/>
            <person name="Futagami T."/>
            <person name="Toyoda A."/>
            <person name="Takaki Y."/>
            <person name="Nishi S."/>
            <person name="Hori S."/>
            <person name="Arai W."/>
            <person name="Tsubouchi T."/>
            <person name="Morono Y."/>
            <person name="Uchiyama I."/>
            <person name="Ito T."/>
            <person name="Fujiyama A."/>
            <person name="Inagaki F."/>
            <person name="Takami H."/>
        </authorList>
    </citation>
    <scope>NUCLEOTIDE SEQUENCE</scope>
    <source>
        <strain evidence="7">Expedition CK06-06</strain>
    </source>
</reference>
<evidence type="ECO:0000256" key="2">
    <source>
        <dbReference type="ARBA" id="ARBA00022475"/>
    </source>
</evidence>
<gene>
    <name evidence="7" type="ORF">S03H2_51676</name>
</gene>
<evidence type="ECO:0000256" key="6">
    <source>
        <dbReference type="SAM" id="Phobius"/>
    </source>
</evidence>
<keyword evidence="2" id="KW-1003">Cell membrane</keyword>
<comment type="subcellular location">
    <subcellularLocation>
        <location evidence="1">Cell membrane</location>
        <topology evidence="1">Multi-pass membrane protein</topology>
    </subcellularLocation>
</comment>